<dbReference type="AlphaFoldDB" id="A0A101FFR1"/>
<keyword evidence="1" id="KW-0812">Transmembrane</keyword>
<protein>
    <submittedName>
        <fullName evidence="2">Putative membrane protein</fullName>
    </submittedName>
</protein>
<gene>
    <name evidence="2" type="ORF">XD66_1095</name>
</gene>
<proteinExistence type="predicted"/>
<evidence type="ECO:0000313" key="3">
    <source>
        <dbReference type="Proteomes" id="UP000053326"/>
    </source>
</evidence>
<sequence length="44" mass="5047">MQRRFLRITALLLIGLGGVAFFYYIRSLLIPFVIAALIAYVIYP</sequence>
<evidence type="ECO:0000256" key="1">
    <source>
        <dbReference type="SAM" id="Phobius"/>
    </source>
</evidence>
<feature type="transmembrane region" description="Helical" evidence="1">
    <location>
        <begin position="12"/>
        <end position="43"/>
    </location>
</feature>
<feature type="non-terminal residue" evidence="2">
    <location>
        <position position="44"/>
    </location>
</feature>
<accession>A0A101FFR1</accession>
<keyword evidence="1" id="KW-1133">Transmembrane helix</keyword>
<reference evidence="3" key="1">
    <citation type="journal article" date="2015" name="MBio">
        <title>Genome-Resolved Metagenomic Analysis Reveals Roles for Candidate Phyla and Other Microbial Community Members in Biogeochemical Transformations in Oil Reservoirs.</title>
        <authorList>
            <person name="Hu P."/>
            <person name="Tom L."/>
            <person name="Singh A."/>
            <person name="Thomas B.C."/>
            <person name="Baker B.J."/>
            <person name="Piceno Y.M."/>
            <person name="Andersen G.L."/>
            <person name="Banfield J.F."/>
        </authorList>
    </citation>
    <scope>NUCLEOTIDE SEQUENCE [LARGE SCALE GENOMIC DNA]</scope>
</reference>
<comment type="caution">
    <text evidence="2">The sequence shown here is derived from an EMBL/GenBank/DDBJ whole genome shotgun (WGS) entry which is preliminary data.</text>
</comment>
<keyword evidence="1" id="KW-0472">Membrane</keyword>
<evidence type="ECO:0000313" key="2">
    <source>
        <dbReference type="EMBL" id="KUK36192.1"/>
    </source>
</evidence>
<dbReference type="EMBL" id="LGFO01000143">
    <property type="protein sequence ID" value="KUK36192.1"/>
    <property type="molecule type" value="Genomic_DNA"/>
</dbReference>
<name>A0A101FFR1_9THEO</name>
<dbReference type="Proteomes" id="UP000053326">
    <property type="component" value="Unassembled WGS sequence"/>
</dbReference>
<organism evidence="2 3">
    <name type="scientific">Thermacetogenium phaeum</name>
    <dbReference type="NCBI Taxonomy" id="85874"/>
    <lineage>
        <taxon>Bacteria</taxon>
        <taxon>Bacillati</taxon>
        <taxon>Bacillota</taxon>
        <taxon>Clostridia</taxon>
        <taxon>Thermoanaerobacterales</taxon>
        <taxon>Thermoanaerobacteraceae</taxon>
        <taxon>Thermacetogenium</taxon>
    </lineage>
</organism>